<protein>
    <submittedName>
        <fullName evidence="2">Uncharacterized protein</fullName>
    </submittedName>
</protein>
<dbReference type="AlphaFoldDB" id="A0A914Q029"/>
<organism evidence="1 2">
    <name type="scientific">Panagrolaimus davidi</name>
    <dbReference type="NCBI Taxonomy" id="227884"/>
    <lineage>
        <taxon>Eukaryota</taxon>
        <taxon>Metazoa</taxon>
        <taxon>Ecdysozoa</taxon>
        <taxon>Nematoda</taxon>
        <taxon>Chromadorea</taxon>
        <taxon>Rhabditida</taxon>
        <taxon>Tylenchina</taxon>
        <taxon>Panagrolaimomorpha</taxon>
        <taxon>Panagrolaimoidea</taxon>
        <taxon>Panagrolaimidae</taxon>
        <taxon>Panagrolaimus</taxon>
    </lineage>
</organism>
<dbReference type="Proteomes" id="UP000887578">
    <property type="component" value="Unplaced"/>
</dbReference>
<name>A0A914Q029_9BILA</name>
<reference evidence="2" key="1">
    <citation type="submission" date="2022-11" db="UniProtKB">
        <authorList>
            <consortium name="WormBaseParasite"/>
        </authorList>
    </citation>
    <scope>IDENTIFICATION</scope>
</reference>
<proteinExistence type="predicted"/>
<dbReference type="WBParaSite" id="PDA_v2.g24471.t1">
    <property type="protein sequence ID" value="PDA_v2.g24471.t1"/>
    <property type="gene ID" value="PDA_v2.g24471"/>
</dbReference>
<evidence type="ECO:0000313" key="2">
    <source>
        <dbReference type="WBParaSite" id="PDA_v2.g24471.t1"/>
    </source>
</evidence>
<keyword evidence="1" id="KW-1185">Reference proteome</keyword>
<accession>A0A914Q029</accession>
<evidence type="ECO:0000313" key="1">
    <source>
        <dbReference type="Proteomes" id="UP000887578"/>
    </source>
</evidence>
<sequence length="145" mass="15575">MKINFGKLSSLFKKVSHLSYQPSFNGGGTLYPSPKTLTCNEATGYYTYEDTSGIQQTATSIECVCDAMTCMATGIGRIGSQTGPDSNCIYTLLADCANPALMTFLGDGFPSPPGKAITCPAGYTNYFYINSAFTEEEVFMIDCLP</sequence>